<keyword evidence="2" id="KW-1185">Reference proteome</keyword>
<accession>A0A1A9VM68</accession>
<evidence type="ECO:0000313" key="2">
    <source>
        <dbReference type="Proteomes" id="UP000078200"/>
    </source>
</evidence>
<dbReference type="EnsemblMetazoa" id="GAUT041413-RA">
    <property type="protein sequence ID" value="GAUT041413-PA"/>
    <property type="gene ID" value="GAUT041413"/>
</dbReference>
<dbReference type="AlphaFoldDB" id="A0A1A9VM68"/>
<sequence>MQMPLILNACPISSHNTVKVNFLRNKNSLALASIYCLDRKGKDKEKRTRILDVANKIPLMFDTIVQEMSLTNFVVLLPFADHSFCGHIMRISCRYNKNITPHTQMQRYKKYIKRQQQQQQQQQLTNNYLLFL</sequence>
<evidence type="ECO:0000313" key="1">
    <source>
        <dbReference type="EnsemblMetazoa" id="GAUT041413-PA"/>
    </source>
</evidence>
<dbReference type="VEuPathDB" id="VectorBase:GAUT041413"/>
<proteinExistence type="predicted"/>
<dbReference type="Proteomes" id="UP000078200">
    <property type="component" value="Unassembled WGS sequence"/>
</dbReference>
<protein>
    <submittedName>
        <fullName evidence="1">Uncharacterized protein</fullName>
    </submittedName>
</protein>
<reference evidence="1" key="1">
    <citation type="submission" date="2020-05" db="UniProtKB">
        <authorList>
            <consortium name="EnsemblMetazoa"/>
        </authorList>
    </citation>
    <scope>IDENTIFICATION</scope>
    <source>
        <strain evidence="1">TTRI</strain>
    </source>
</reference>
<name>A0A1A9VM68_GLOAU</name>
<organism evidence="1 2">
    <name type="scientific">Glossina austeni</name>
    <name type="common">Savannah tsetse fly</name>
    <dbReference type="NCBI Taxonomy" id="7395"/>
    <lineage>
        <taxon>Eukaryota</taxon>
        <taxon>Metazoa</taxon>
        <taxon>Ecdysozoa</taxon>
        <taxon>Arthropoda</taxon>
        <taxon>Hexapoda</taxon>
        <taxon>Insecta</taxon>
        <taxon>Pterygota</taxon>
        <taxon>Neoptera</taxon>
        <taxon>Endopterygota</taxon>
        <taxon>Diptera</taxon>
        <taxon>Brachycera</taxon>
        <taxon>Muscomorpha</taxon>
        <taxon>Hippoboscoidea</taxon>
        <taxon>Glossinidae</taxon>
        <taxon>Glossina</taxon>
    </lineage>
</organism>